<dbReference type="Pfam" id="PF02348">
    <property type="entry name" value="CTP_transf_3"/>
    <property type="match status" value="1"/>
</dbReference>
<dbReference type="InterPro" id="IPR029044">
    <property type="entry name" value="Nucleotide-diphossugar_trans"/>
</dbReference>
<evidence type="ECO:0000313" key="1">
    <source>
        <dbReference type="EMBL" id="TDQ84276.1"/>
    </source>
</evidence>
<keyword evidence="2" id="KW-1185">Reference proteome</keyword>
<sequence>MLSAISLAVIPARGGSRRIPRKNIVDFRGRPLIAWTIEAARESGCFADVLVSTDDAEIAEIARSCGAAAPFLRRNNSDDQAPSSLATIEALAQYADWSGGMPAVVAQLLPTCPLRGASLVRDAFADFAAHDADFLLSCTDFGPLNPWWAATLDADGCPRPLFPEAMTKRSQDLPPVFMPSGAIWLARVPALLAARSFYGPGHRYWPMDWLAGFDIDTPEDLAIARALATRG</sequence>
<dbReference type="Proteomes" id="UP000295783">
    <property type="component" value="Unassembled WGS sequence"/>
</dbReference>
<dbReference type="RefSeq" id="WP_133612315.1">
    <property type="nucleotide sequence ID" value="NZ_SNYW01000006.1"/>
</dbReference>
<dbReference type="PANTHER" id="PTHR21485:SF6">
    <property type="entry name" value="N-ACYLNEURAMINATE CYTIDYLYLTRANSFERASE-RELATED"/>
    <property type="match status" value="1"/>
</dbReference>
<dbReference type="PANTHER" id="PTHR21485">
    <property type="entry name" value="HAD SUPERFAMILY MEMBERS CMAS AND KDSC"/>
    <property type="match status" value="1"/>
</dbReference>
<dbReference type="OrthoDB" id="9805604at2"/>
<keyword evidence="1" id="KW-0808">Transferase</keyword>
<dbReference type="InterPro" id="IPR003329">
    <property type="entry name" value="Cytidylyl_trans"/>
</dbReference>
<keyword evidence="1" id="KW-0548">Nucleotidyltransferase</keyword>
<reference evidence="1 2" key="1">
    <citation type="submission" date="2019-03" db="EMBL/GenBank/DDBJ databases">
        <title>Genomic Encyclopedia of Type Strains, Phase III (KMG-III): the genomes of soil and plant-associated and newly described type strains.</title>
        <authorList>
            <person name="Whitman W."/>
        </authorList>
    </citation>
    <scope>NUCLEOTIDE SEQUENCE [LARGE SCALE GENOMIC DNA]</scope>
    <source>
        <strain evidence="1 2">CGMCC 1.7660</strain>
    </source>
</reference>
<dbReference type="AlphaFoldDB" id="A0A4R6WRY7"/>
<evidence type="ECO:0000313" key="2">
    <source>
        <dbReference type="Proteomes" id="UP000295783"/>
    </source>
</evidence>
<accession>A0A4R6WRY7</accession>
<comment type="caution">
    <text evidence="1">The sequence shown here is derived from an EMBL/GenBank/DDBJ whole genome shotgun (WGS) entry which is preliminary data.</text>
</comment>
<name>A0A4R6WRY7_9PROT</name>
<proteinExistence type="predicted"/>
<dbReference type="EMBL" id="SNYW01000006">
    <property type="protein sequence ID" value="TDQ84276.1"/>
    <property type="molecule type" value="Genomic_DNA"/>
</dbReference>
<gene>
    <name evidence="1" type="ORF">A8950_0824</name>
</gene>
<protein>
    <submittedName>
        <fullName evidence="1">N-acylneuraminate cytidylyltransferase</fullName>
    </submittedName>
</protein>
<dbReference type="SUPFAM" id="SSF53448">
    <property type="entry name" value="Nucleotide-diphospho-sugar transferases"/>
    <property type="match status" value="1"/>
</dbReference>
<dbReference type="CDD" id="cd02513">
    <property type="entry name" value="CMP-NeuAc_Synthase"/>
    <property type="match status" value="1"/>
</dbReference>
<dbReference type="Gene3D" id="3.90.550.10">
    <property type="entry name" value="Spore Coat Polysaccharide Biosynthesis Protein SpsA, Chain A"/>
    <property type="match status" value="1"/>
</dbReference>
<organism evidence="1 2">
    <name type="scientific">Dongia mobilis</name>
    <dbReference type="NCBI Taxonomy" id="578943"/>
    <lineage>
        <taxon>Bacteria</taxon>
        <taxon>Pseudomonadati</taxon>
        <taxon>Pseudomonadota</taxon>
        <taxon>Alphaproteobacteria</taxon>
        <taxon>Rhodospirillales</taxon>
        <taxon>Dongiaceae</taxon>
        <taxon>Dongia</taxon>
    </lineage>
</organism>
<dbReference type="InterPro" id="IPR050793">
    <property type="entry name" value="CMP-NeuNAc_synthase"/>
</dbReference>
<dbReference type="GO" id="GO:0008781">
    <property type="term" value="F:N-acylneuraminate cytidylyltransferase activity"/>
    <property type="evidence" value="ECO:0007669"/>
    <property type="project" value="TreeGrafter"/>
</dbReference>